<organism evidence="1 2">
    <name type="scientific">Actinocorallia libanotica</name>
    <dbReference type="NCBI Taxonomy" id="46162"/>
    <lineage>
        <taxon>Bacteria</taxon>
        <taxon>Bacillati</taxon>
        <taxon>Actinomycetota</taxon>
        <taxon>Actinomycetes</taxon>
        <taxon>Streptosporangiales</taxon>
        <taxon>Thermomonosporaceae</taxon>
        <taxon>Actinocorallia</taxon>
    </lineage>
</organism>
<dbReference type="Proteomes" id="UP001500665">
    <property type="component" value="Unassembled WGS sequence"/>
</dbReference>
<evidence type="ECO:0000313" key="1">
    <source>
        <dbReference type="EMBL" id="GAA0965417.1"/>
    </source>
</evidence>
<evidence type="ECO:0000313" key="2">
    <source>
        <dbReference type="Proteomes" id="UP001500665"/>
    </source>
</evidence>
<dbReference type="EMBL" id="BAAAHH010000038">
    <property type="protein sequence ID" value="GAA0965417.1"/>
    <property type="molecule type" value="Genomic_DNA"/>
</dbReference>
<keyword evidence="2" id="KW-1185">Reference proteome</keyword>
<gene>
    <name evidence="1" type="ORF">GCM10009550_65550</name>
</gene>
<dbReference type="RefSeq" id="WP_344245471.1">
    <property type="nucleotide sequence ID" value="NZ_BAAAHH010000038.1"/>
</dbReference>
<name>A0ABN1RVR5_9ACTN</name>
<accession>A0ABN1RVR5</accession>
<proteinExistence type="predicted"/>
<sequence>MKEHLDHITRQLQQAQARPTLIATAYIGLDLVSRAASALAELCPEPDVPAYQSAILEADEAAVALATAPSLTWPERDYLAALPHHEEFAAQLITLTLAVHQALLLAARKSPHPADRLACLEAALHTARAHQALR</sequence>
<comment type="caution">
    <text evidence="1">The sequence shown here is derived from an EMBL/GenBank/DDBJ whole genome shotgun (WGS) entry which is preliminary data.</text>
</comment>
<reference evidence="1 2" key="1">
    <citation type="journal article" date="2019" name="Int. J. Syst. Evol. Microbiol.">
        <title>The Global Catalogue of Microorganisms (GCM) 10K type strain sequencing project: providing services to taxonomists for standard genome sequencing and annotation.</title>
        <authorList>
            <consortium name="The Broad Institute Genomics Platform"/>
            <consortium name="The Broad Institute Genome Sequencing Center for Infectious Disease"/>
            <person name="Wu L."/>
            <person name="Ma J."/>
        </authorList>
    </citation>
    <scope>NUCLEOTIDE SEQUENCE [LARGE SCALE GENOMIC DNA]</scope>
    <source>
        <strain evidence="1 2">JCM 10696</strain>
    </source>
</reference>
<protein>
    <submittedName>
        <fullName evidence="1">Uncharacterized protein</fullName>
    </submittedName>
</protein>